<name>A0A1G9Q845_9FIRM</name>
<dbReference type="SUPFAM" id="SSF55874">
    <property type="entry name" value="ATPase domain of HSP90 chaperone/DNA topoisomerase II/histidine kinase"/>
    <property type="match status" value="1"/>
</dbReference>
<dbReference type="InterPro" id="IPR003594">
    <property type="entry name" value="HATPase_dom"/>
</dbReference>
<evidence type="ECO:0000256" key="5">
    <source>
        <dbReference type="ARBA" id="ARBA00022553"/>
    </source>
</evidence>
<evidence type="ECO:0000256" key="11">
    <source>
        <dbReference type="ARBA" id="ARBA00023136"/>
    </source>
</evidence>
<dbReference type="EC" id="2.7.13.3" evidence="3"/>
<keyword evidence="12" id="KW-1133">Transmembrane helix</keyword>
<dbReference type="SMART" id="SM00387">
    <property type="entry name" value="HATPase_c"/>
    <property type="match status" value="1"/>
</dbReference>
<dbReference type="EMBL" id="FNGW01000005">
    <property type="protein sequence ID" value="SDM06637.1"/>
    <property type="molecule type" value="Genomic_DNA"/>
</dbReference>
<keyword evidence="15" id="KW-1185">Reference proteome</keyword>
<accession>A0A1G9Q845</accession>
<feature type="transmembrane region" description="Helical" evidence="12">
    <location>
        <begin position="110"/>
        <end position="129"/>
    </location>
</feature>
<evidence type="ECO:0000256" key="12">
    <source>
        <dbReference type="SAM" id="Phobius"/>
    </source>
</evidence>
<evidence type="ECO:0000256" key="8">
    <source>
        <dbReference type="ARBA" id="ARBA00022777"/>
    </source>
</evidence>
<keyword evidence="7" id="KW-0547">Nucleotide-binding</keyword>
<dbReference type="STRING" id="1121325.SAMN04515677_10560"/>
<dbReference type="GO" id="GO:0005524">
    <property type="term" value="F:ATP binding"/>
    <property type="evidence" value="ECO:0007669"/>
    <property type="project" value="UniProtKB-KW"/>
</dbReference>
<keyword evidence="11 12" id="KW-0472">Membrane</keyword>
<sequence>MRMKELTINIDTLQLFNLTLIISIIFISVILFKTYNKKAFIYLAFVFFIHAIIGILNLKAYLLSIPITMTVIVIKVFKNQYKLKNTYFIVIVSLSVLNVLSIIMKIKYELIIYAILNLSISKFIIINYIKNKENEIKKEKMKLISNKKQILEITNKTILACNLQNQYKNEILELNNDIKKSIMDSKNAIFILNKDKECIYMNKAFKLMMNIDLHKNEIDIFKHMNSKFLNSIDILEQIQNLNIEKNLKSYDGKIYKFECVKEVLNENRVIICILSDITESTLIKNKLKESEERYKKLMDVLNDGVIIHNMNSIKYINSKAISLLNLNESQTKLSIEDMILSTDEISKAKFINNINLVCMGKAEKISTKIETKTGKTIEFITTTILLNNIKMLLTIAIDISNMENVITDIEQSEKTYKLLLQTLPEGVVIIDKNTNNHIYRNKAMMKILKNIGVESLNNIIKKYLNECDYGKFRKFYTNTNKIKEIEIAIIDRSEDNAFLVVVRTLDDKYKTQQMKEMLDEISDKCRFKAEFLANVANDIKRPINTIFETNKILYLNKDKYDSDYIDNYTRLVKQNCYRLMRLLDNIQQIGHLENGTYKMNIKKYDLINLTSDIVVKSKRYTDEKGLSISFKSDVHKKVMAIDKEKIEKILLNLLSNSIKFTPKGGNINIIINCKKEEVHITVADTGDGIPEDKLDIIFESFEQVDRTLSRGAEGSGIGLSLVKKLADIHNAKIVVNSKINKGSEFTLILKENIETDKLLEKIDSGCDFSDNEKIDIEFSDIYFNYSY</sequence>
<keyword evidence="10" id="KW-0902">Two-component regulatory system</keyword>
<evidence type="ECO:0000259" key="13">
    <source>
        <dbReference type="PROSITE" id="PS50109"/>
    </source>
</evidence>
<dbReference type="Proteomes" id="UP000199068">
    <property type="component" value="Unassembled WGS sequence"/>
</dbReference>
<dbReference type="InterPro" id="IPR004358">
    <property type="entry name" value="Sig_transdc_His_kin-like_C"/>
</dbReference>
<feature type="domain" description="Histidine kinase" evidence="13">
    <location>
        <begin position="534"/>
        <end position="753"/>
    </location>
</feature>
<dbReference type="InterPro" id="IPR036890">
    <property type="entry name" value="HATPase_C_sf"/>
</dbReference>
<evidence type="ECO:0000313" key="14">
    <source>
        <dbReference type="EMBL" id="SDM06637.1"/>
    </source>
</evidence>
<comment type="subcellular location">
    <subcellularLocation>
        <location evidence="2">Cell membrane</location>
    </subcellularLocation>
</comment>
<dbReference type="CDD" id="cd00082">
    <property type="entry name" value="HisKA"/>
    <property type="match status" value="1"/>
</dbReference>
<evidence type="ECO:0000256" key="6">
    <source>
        <dbReference type="ARBA" id="ARBA00022679"/>
    </source>
</evidence>
<evidence type="ECO:0000256" key="10">
    <source>
        <dbReference type="ARBA" id="ARBA00023012"/>
    </source>
</evidence>
<dbReference type="Gene3D" id="3.30.565.10">
    <property type="entry name" value="Histidine kinase-like ATPase, C-terminal domain"/>
    <property type="match status" value="1"/>
</dbReference>
<gene>
    <name evidence="14" type="ORF">SAMN04515677_10560</name>
</gene>
<dbReference type="PROSITE" id="PS50109">
    <property type="entry name" value="HIS_KIN"/>
    <property type="match status" value="1"/>
</dbReference>
<evidence type="ECO:0000256" key="4">
    <source>
        <dbReference type="ARBA" id="ARBA00022475"/>
    </source>
</evidence>
<keyword evidence="6" id="KW-0808">Transferase</keyword>
<dbReference type="GO" id="GO:0005886">
    <property type="term" value="C:plasma membrane"/>
    <property type="evidence" value="ECO:0007669"/>
    <property type="project" value="UniProtKB-SubCell"/>
</dbReference>
<dbReference type="PANTHER" id="PTHR43711">
    <property type="entry name" value="TWO-COMPONENT HISTIDINE KINASE"/>
    <property type="match status" value="1"/>
</dbReference>
<keyword evidence="9" id="KW-0067">ATP-binding</keyword>
<reference evidence="14 15" key="1">
    <citation type="submission" date="2016-10" db="EMBL/GenBank/DDBJ databases">
        <authorList>
            <person name="de Groot N.N."/>
        </authorList>
    </citation>
    <scope>NUCLEOTIDE SEQUENCE [LARGE SCALE GENOMIC DNA]</scope>
    <source>
        <strain evidence="14 15">DSM 797</strain>
    </source>
</reference>
<evidence type="ECO:0000256" key="1">
    <source>
        <dbReference type="ARBA" id="ARBA00000085"/>
    </source>
</evidence>
<evidence type="ECO:0000256" key="7">
    <source>
        <dbReference type="ARBA" id="ARBA00022741"/>
    </source>
</evidence>
<dbReference type="PANTHER" id="PTHR43711:SF26">
    <property type="entry name" value="SENSOR HISTIDINE KINASE RCSC"/>
    <property type="match status" value="1"/>
</dbReference>
<comment type="catalytic activity">
    <reaction evidence="1">
        <text>ATP + protein L-histidine = ADP + protein N-phospho-L-histidine.</text>
        <dbReference type="EC" id="2.7.13.3"/>
    </reaction>
</comment>
<feature type="transmembrane region" description="Helical" evidence="12">
    <location>
        <begin position="86"/>
        <end position="104"/>
    </location>
</feature>
<keyword evidence="5" id="KW-0597">Phosphoprotein</keyword>
<evidence type="ECO:0000256" key="2">
    <source>
        <dbReference type="ARBA" id="ARBA00004236"/>
    </source>
</evidence>
<dbReference type="Gene3D" id="3.30.450.20">
    <property type="entry name" value="PAS domain"/>
    <property type="match status" value="1"/>
</dbReference>
<dbReference type="Pfam" id="PF13188">
    <property type="entry name" value="PAS_8"/>
    <property type="match status" value="1"/>
</dbReference>
<dbReference type="GO" id="GO:0000155">
    <property type="term" value="F:phosphorelay sensor kinase activity"/>
    <property type="evidence" value="ECO:0007669"/>
    <property type="project" value="InterPro"/>
</dbReference>
<dbReference type="InterPro" id="IPR000014">
    <property type="entry name" value="PAS"/>
</dbReference>
<dbReference type="AlphaFoldDB" id="A0A1G9Q845"/>
<feature type="transmembrane region" description="Helical" evidence="12">
    <location>
        <begin position="39"/>
        <end position="55"/>
    </location>
</feature>
<dbReference type="Pfam" id="PF02518">
    <property type="entry name" value="HATPase_c"/>
    <property type="match status" value="1"/>
</dbReference>
<evidence type="ECO:0000256" key="3">
    <source>
        <dbReference type="ARBA" id="ARBA00012438"/>
    </source>
</evidence>
<dbReference type="FunFam" id="3.30.565.10:FF:000023">
    <property type="entry name" value="PAS domain-containing sensor histidine kinase"/>
    <property type="match status" value="1"/>
</dbReference>
<dbReference type="PRINTS" id="PR00344">
    <property type="entry name" value="BCTRLSENSOR"/>
</dbReference>
<protein>
    <recommendedName>
        <fullName evidence="3">histidine kinase</fullName>
        <ecNumber evidence="3">2.7.13.3</ecNumber>
    </recommendedName>
</protein>
<dbReference type="InterPro" id="IPR050736">
    <property type="entry name" value="Sensor_HK_Regulatory"/>
</dbReference>
<organism evidence="14 15">
    <name type="scientific">Romboutsia lituseburensis DSM 797</name>
    <dbReference type="NCBI Taxonomy" id="1121325"/>
    <lineage>
        <taxon>Bacteria</taxon>
        <taxon>Bacillati</taxon>
        <taxon>Bacillota</taxon>
        <taxon>Clostridia</taxon>
        <taxon>Peptostreptococcales</taxon>
        <taxon>Peptostreptococcaceae</taxon>
        <taxon>Romboutsia</taxon>
    </lineage>
</organism>
<dbReference type="Gene3D" id="1.10.287.130">
    <property type="match status" value="1"/>
</dbReference>
<evidence type="ECO:0000313" key="15">
    <source>
        <dbReference type="Proteomes" id="UP000199068"/>
    </source>
</evidence>
<dbReference type="InterPro" id="IPR005467">
    <property type="entry name" value="His_kinase_dom"/>
</dbReference>
<dbReference type="SUPFAM" id="SSF47384">
    <property type="entry name" value="Homodimeric domain of signal transducing histidine kinase"/>
    <property type="match status" value="1"/>
</dbReference>
<proteinExistence type="predicted"/>
<keyword evidence="8" id="KW-0418">Kinase</keyword>
<dbReference type="InterPro" id="IPR036097">
    <property type="entry name" value="HisK_dim/P_sf"/>
</dbReference>
<keyword evidence="12" id="KW-0812">Transmembrane</keyword>
<dbReference type="InterPro" id="IPR003661">
    <property type="entry name" value="HisK_dim/P_dom"/>
</dbReference>
<feature type="transmembrane region" description="Helical" evidence="12">
    <location>
        <begin position="12"/>
        <end position="32"/>
    </location>
</feature>
<keyword evidence="4" id="KW-1003">Cell membrane</keyword>
<evidence type="ECO:0000256" key="9">
    <source>
        <dbReference type="ARBA" id="ARBA00022840"/>
    </source>
</evidence>